<protein>
    <submittedName>
        <fullName evidence="1">Uncharacterized protein</fullName>
    </submittedName>
</protein>
<comment type="caution">
    <text evidence="1">The sequence shown here is derived from an EMBL/GenBank/DDBJ whole genome shotgun (WGS) entry which is preliminary data.</text>
</comment>
<organism evidence="1 2">
    <name type="scientific">Helianthus annuus</name>
    <name type="common">Common sunflower</name>
    <dbReference type="NCBI Taxonomy" id="4232"/>
    <lineage>
        <taxon>Eukaryota</taxon>
        <taxon>Viridiplantae</taxon>
        <taxon>Streptophyta</taxon>
        <taxon>Embryophyta</taxon>
        <taxon>Tracheophyta</taxon>
        <taxon>Spermatophyta</taxon>
        <taxon>Magnoliopsida</taxon>
        <taxon>eudicotyledons</taxon>
        <taxon>Gunneridae</taxon>
        <taxon>Pentapetalae</taxon>
        <taxon>asterids</taxon>
        <taxon>campanulids</taxon>
        <taxon>Asterales</taxon>
        <taxon>Asteraceae</taxon>
        <taxon>Asteroideae</taxon>
        <taxon>Heliantheae alliance</taxon>
        <taxon>Heliantheae</taxon>
        <taxon>Helianthus</taxon>
    </lineage>
</organism>
<dbReference type="EMBL" id="MNCJ02000317">
    <property type="protein sequence ID" value="KAF5818519.1"/>
    <property type="molecule type" value="Genomic_DNA"/>
</dbReference>
<sequence length="189" mass="21755">MSEYDVVGVEESGGPMPPLKWEEGLFEQIVRGHQFFGEWDARYPVKGQTASDAPSGSVSLFADFFGDGHFRLTATHFFSALLTFYHFHVSQLSPLGMVRIRHFELCFRSQGLEPTVERFRAFNHLQVNLGFFLLTTRGSKRLLINPTKSYHDWKGKFFFIRREVITVTMEFCEFVPIPKKNLKIPKGVA</sequence>
<dbReference type="Proteomes" id="UP000215914">
    <property type="component" value="Unassembled WGS sequence"/>
</dbReference>
<evidence type="ECO:0000313" key="2">
    <source>
        <dbReference type="Proteomes" id="UP000215914"/>
    </source>
</evidence>
<evidence type="ECO:0000313" key="1">
    <source>
        <dbReference type="EMBL" id="KAF5818519.1"/>
    </source>
</evidence>
<proteinExistence type="predicted"/>
<reference evidence="1" key="1">
    <citation type="journal article" date="2017" name="Nature">
        <title>The sunflower genome provides insights into oil metabolism, flowering and Asterid evolution.</title>
        <authorList>
            <person name="Badouin H."/>
            <person name="Gouzy J."/>
            <person name="Grassa C.J."/>
            <person name="Murat F."/>
            <person name="Staton S.E."/>
            <person name="Cottret L."/>
            <person name="Lelandais-Briere C."/>
            <person name="Owens G.L."/>
            <person name="Carrere S."/>
            <person name="Mayjonade B."/>
            <person name="Legrand L."/>
            <person name="Gill N."/>
            <person name="Kane N.C."/>
            <person name="Bowers J.E."/>
            <person name="Hubner S."/>
            <person name="Bellec A."/>
            <person name="Berard A."/>
            <person name="Berges H."/>
            <person name="Blanchet N."/>
            <person name="Boniface M.C."/>
            <person name="Brunel D."/>
            <person name="Catrice O."/>
            <person name="Chaidir N."/>
            <person name="Claudel C."/>
            <person name="Donnadieu C."/>
            <person name="Faraut T."/>
            <person name="Fievet G."/>
            <person name="Helmstetter N."/>
            <person name="King M."/>
            <person name="Knapp S.J."/>
            <person name="Lai Z."/>
            <person name="Le Paslier M.C."/>
            <person name="Lippi Y."/>
            <person name="Lorenzon L."/>
            <person name="Mandel J.R."/>
            <person name="Marage G."/>
            <person name="Marchand G."/>
            <person name="Marquand E."/>
            <person name="Bret-Mestries E."/>
            <person name="Morien E."/>
            <person name="Nambeesan S."/>
            <person name="Nguyen T."/>
            <person name="Pegot-Espagnet P."/>
            <person name="Pouilly N."/>
            <person name="Raftis F."/>
            <person name="Sallet E."/>
            <person name="Schiex T."/>
            <person name="Thomas J."/>
            <person name="Vandecasteele C."/>
            <person name="Vares D."/>
            <person name="Vear F."/>
            <person name="Vautrin S."/>
            <person name="Crespi M."/>
            <person name="Mangin B."/>
            <person name="Burke J.M."/>
            <person name="Salse J."/>
            <person name="Munos S."/>
            <person name="Vincourt P."/>
            <person name="Rieseberg L.H."/>
            <person name="Langlade N.B."/>
        </authorList>
    </citation>
    <scope>NUCLEOTIDE SEQUENCE</scope>
    <source>
        <tissue evidence="1">Leaves</tissue>
    </source>
</reference>
<dbReference type="AlphaFoldDB" id="A0A9K3JNJ4"/>
<keyword evidence="2" id="KW-1185">Reference proteome</keyword>
<reference evidence="1" key="2">
    <citation type="submission" date="2020-06" db="EMBL/GenBank/DDBJ databases">
        <title>Helianthus annuus Genome sequencing and assembly Release 2.</title>
        <authorList>
            <person name="Gouzy J."/>
            <person name="Langlade N."/>
            <person name="Munos S."/>
        </authorList>
    </citation>
    <scope>NUCLEOTIDE SEQUENCE</scope>
    <source>
        <tissue evidence="1">Leaves</tissue>
    </source>
</reference>
<dbReference type="Gramene" id="mRNA:HanXRQr2_Chr02g0066221">
    <property type="protein sequence ID" value="CDS:HanXRQr2_Chr02g0066221.1"/>
    <property type="gene ID" value="HanXRQr2_Chr02g0066221"/>
</dbReference>
<gene>
    <name evidence="1" type="ORF">HanXRQr2_Chr02g0066221</name>
</gene>
<dbReference type="PANTHER" id="PTHR31099:SF49">
    <property type="entry name" value="MYOSIN HEAVY CHAIN-LIKE PROTEIN"/>
    <property type="match status" value="1"/>
</dbReference>
<dbReference type="PANTHER" id="PTHR31099">
    <property type="entry name" value="OS06G0165300 PROTEIN"/>
    <property type="match status" value="1"/>
</dbReference>
<name>A0A9K3JNJ4_HELAN</name>
<accession>A0A9K3JNJ4</accession>